<keyword evidence="2" id="KW-1185">Reference proteome</keyword>
<proteinExistence type="predicted"/>
<feature type="non-terminal residue" evidence="1">
    <location>
        <position position="1"/>
    </location>
</feature>
<name>A0A9W4T9U9_9GLOM</name>
<accession>A0A9W4T9U9</accession>
<reference evidence="1" key="1">
    <citation type="submission" date="2022-08" db="EMBL/GenBank/DDBJ databases">
        <authorList>
            <person name="Kallberg Y."/>
            <person name="Tangrot J."/>
            <person name="Rosling A."/>
        </authorList>
    </citation>
    <scope>NUCLEOTIDE SEQUENCE</scope>
    <source>
        <strain evidence="1">Wild A</strain>
    </source>
</reference>
<dbReference type="Proteomes" id="UP001153678">
    <property type="component" value="Unassembled WGS sequence"/>
</dbReference>
<organism evidence="1 2">
    <name type="scientific">Funneliformis geosporum</name>
    <dbReference type="NCBI Taxonomy" id="1117311"/>
    <lineage>
        <taxon>Eukaryota</taxon>
        <taxon>Fungi</taxon>
        <taxon>Fungi incertae sedis</taxon>
        <taxon>Mucoromycota</taxon>
        <taxon>Glomeromycotina</taxon>
        <taxon>Glomeromycetes</taxon>
        <taxon>Glomerales</taxon>
        <taxon>Glomeraceae</taxon>
        <taxon>Funneliformis</taxon>
    </lineage>
</organism>
<sequence length="148" mass="17033">LSPQRYNLSKAGDNGIDTESYRILLEEIIIFYLVETSTSGIYIYEVPQVLKTNKFTTPTSPQPNTASAVRYTLHLSDTLLSLSSDILLSHQYPDILLDQQYPEYVMTAWVLKLEVDKSLHEKHVTPDFWVYGYKSFAVWDSLNLQPKL</sequence>
<dbReference type="EMBL" id="CAMKVN010020020">
    <property type="protein sequence ID" value="CAI2198989.1"/>
    <property type="molecule type" value="Genomic_DNA"/>
</dbReference>
<protein>
    <submittedName>
        <fullName evidence="1">5624_t:CDS:1</fullName>
    </submittedName>
</protein>
<evidence type="ECO:0000313" key="2">
    <source>
        <dbReference type="Proteomes" id="UP001153678"/>
    </source>
</evidence>
<gene>
    <name evidence="1" type="ORF">FWILDA_LOCUS18848</name>
</gene>
<comment type="caution">
    <text evidence="1">The sequence shown here is derived from an EMBL/GenBank/DDBJ whole genome shotgun (WGS) entry which is preliminary data.</text>
</comment>
<dbReference type="AlphaFoldDB" id="A0A9W4T9U9"/>
<feature type="non-terminal residue" evidence="1">
    <location>
        <position position="148"/>
    </location>
</feature>
<evidence type="ECO:0000313" key="1">
    <source>
        <dbReference type="EMBL" id="CAI2198989.1"/>
    </source>
</evidence>